<dbReference type="GO" id="GO:0022627">
    <property type="term" value="C:cytosolic small ribosomal subunit"/>
    <property type="evidence" value="ECO:0007669"/>
    <property type="project" value="TreeGrafter"/>
</dbReference>
<evidence type="ECO:0000313" key="8">
    <source>
        <dbReference type="EMBL" id="KAK2569335.1"/>
    </source>
</evidence>
<evidence type="ECO:0000256" key="3">
    <source>
        <dbReference type="ARBA" id="ARBA00022490"/>
    </source>
</evidence>
<dbReference type="GO" id="GO:0003735">
    <property type="term" value="F:structural constituent of ribosome"/>
    <property type="evidence" value="ECO:0007669"/>
    <property type="project" value="TreeGrafter"/>
</dbReference>
<comment type="subcellular location">
    <subcellularLocation>
        <location evidence="1">Cytoplasm</location>
    </subcellularLocation>
</comment>
<evidence type="ECO:0000313" key="9">
    <source>
        <dbReference type="Proteomes" id="UP001249851"/>
    </source>
</evidence>
<comment type="caution">
    <text evidence="8">The sequence shown here is derived from an EMBL/GenBank/DDBJ whole genome shotgun (WGS) entry which is preliminary data.</text>
</comment>
<dbReference type="Gene3D" id="1.10.10.10">
    <property type="entry name" value="Winged helix-like DNA-binding domain superfamily/Winged helix DNA-binding domain"/>
    <property type="match status" value="1"/>
</dbReference>
<dbReference type="Pfam" id="PF03501">
    <property type="entry name" value="S10_plectin"/>
    <property type="match status" value="1"/>
</dbReference>
<dbReference type="InterPro" id="IPR037447">
    <property type="entry name" value="Ribosomal_eS10"/>
</dbReference>
<evidence type="ECO:0000256" key="2">
    <source>
        <dbReference type="ARBA" id="ARBA00007278"/>
    </source>
</evidence>
<dbReference type="GO" id="GO:0003723">
    <property type="term" value="F:RNA binding"/>
    <property type="evidence" value="ECO:0007669"/>
    <property type="project" value="TreeGrafter"/>
</dbReference>
<dbReference type="PANTHER" id="PTHR12146:SF0">
    <property type="entry name" value="RIBOSOMAL PROTEIN S10"/>
    <property type="match status" value="1"/>
</dbReference>
<dbReference type="InterPro" id="IPR005326">
    <property type="entry name" value="Plectin_eS10_N"/>
</dbReference>
<dbReference type="EMBL" id="JARQWQ010000010">
    <property type="protein sequence ID" value="KAK2569335.1"/>
    <property type="molecule type" value="Genomic_DNA"/>
</dbReference>
<feature type="region of interest" description="Disordered" evidence="6">
    <location>
        <begin position="85"/>
        <end position="159"/>
    </location>
</feature>
<keyword evidence="4 8" id="KW-0689">Ribosomal protein</keyword>
<feature type="compositionally biased region" description="Basic and acidic residues" evidence="6">
    <location>
        <begin position="90"/>
        <end position="103"/>
    </location>
</feature>
<evidence type="ECO:0000256" key="6">
    <source>
        <dbReference type="SAM" id="MobiDB-lite"/>
    </source>
</evidence>
<accession>A0AAD9QYA1</accession>
<keyword evidence="3" id="KW-0963">Cytoplasm</keyword>
<evidence type="ECO:0000259" key="7">
    <source>
        <dbReference type="Pfam" id="PF03501"/>
    </source>
</evidence>
<dbReference type="InterPro" id="IPR036388">
    <property type="entry name" value="WH-like_DNA-bd_sf"/>
</dbReference>
<comment type="similarity">
    <text evidence="2">Belongs to the eukaryotic ribosomal protein eS10 family.</text>
</comment>
<proteinExistence type="inferred from homology"/>
<keyword evidence="9" id="KW-1185">Reference proteome</keyword>
<gene>
    <name evidence="8" type="ORF">P5673_006253</name>
</gene>
<feature type="compositionally biased region" description="Gly residues" evidence="6">
    <location>
        <begin position="144"/>
        <end position="159"/>
    </location>
</feature>
<reference evidence="8" key="1">
    <citation type="journal article" date="2023" name="G3 (Bethesda)">
        <title>Whole genome assembly and annotation of the endangered Caribbean coral Acropora cervicornis.</title>
        <authorList>
            <person name="Selwyn J.D."/>
            <person name="Vollmer S.V."/>
        </authorList>
    </citation>
    <scope>NUCLEOTIDE SEQUENCE</scope>
    <source>
        <strain evidence="8">K2</strain>
    </source>
</reference>
<name>A0AAD9QYA1_ACRCE</name>
<evidence type="ECO:0000256" key="1">
    <source>
        <dbReference type="ARBA" id="ARBA00004496"/>
    </source>
</evidence>
<sequence length="159" mass="17998">MLIPKKNRILIYEHLFKDGVAVAKKDFNAPKHPEIEGVPNLQSLRSRGYVQEQFSWQHYYWYLTNEGITYLREYLHLPPEIVPATLRRQARTETSRPRPKGPDQPRGPPSGDSDREAYRRGPAPGMEPKGGAPSDFRPEFRAGFGRGRGGGGFGTPPQQ</sequence>
<evidence type="ECO:0000256" key="5">
    <source>
        <dbReference type="ARBA" id="ARBA00023274"/>
    </source>
</evidence>
<organism evidence="8 9">
    <name type="scientific">Acropora cervicornis</name>
    <name type="common">Staghorn coral</name>
    <dbReference type="NCBI Taxonomy" id="6130"/>
    <lineage>
        <taxon>Eukaryota</taxon>
        <taxon>Metazoa</taxon>
        <taxon>Cnidaria</taxon>
        <taxon>Anthozoa</taxon>
        <taxon>Hexacorallia</taxon>
        <taxon>Scleractinia</taxon>
        <taxon>Astrocoeniina</taxon>
        <taxon>Acroporidae</taxon>
        <taxon>Acropora</taxon>
    </lineage>
</organism>
<feature type="domain" description="Plectin/eS10 N-terminal" evidence="7">
    <location>
        <begin position="3"/>
        <end position="89"/>
    </location>
</feature>
<keyword evidence="5" id="KW-0687">Ribonucleoprotein</keyword>
<dbReference type="Proteomes" id="UP001249851">
    <property type="component" value="Unassembled WGS sequence"/>
</dbReference>
<dbReference type="FunFam" id="1.10.10.10:FF:000025">
    <property type="entry name" value="40S ribosomal protein S10"/>
    <property type="match status" value="1"/>
</dbReference>
<protein>
    <submittedName>
        <fullName evidence="8">40S ribosomal protein S10</fullName>
    </submittedName>
</protein>
<dbReference type="PANTHER" id="PTHR12146">
    <property type="entry name" value="40S RIBOSOMAL PROTEIN S10"/>
    <property type="match status" value="1"/>
</dbReference>
<reference evidence="8" key="2">
    <citation type="journal article" date="2023" name="Science">
        <title>Genomic signatures of disease resistance in endangered staghorn corals.</title>
        <authorList>
            <person name="Vollmer S.V."/>
            <person name="Selwyn J.D."/>
            <person name="Despard B.A."/>
            <person name="Roesel C.L."/>
        </authorList>
    </citation>
    <scope>NUCLEOTIDE SEQUENCE</scope>
    <source>
        <strain evidence="8">K2</strain>
    </source>
</reference>
<dbReference type="AlphaFoldDB" id="A0AAD9QYA1"/>
<evidence type="ECO:0000256" key="4">
    <source>
        <dbReference type="ARBA" id="ARBA00022980"/>
    </source>
</evidence>
<dbReference type="GO" id="GO:0002181">
    <property type="term" value="P:cytoplasmic translation"/>
    <property type="evidence" value="ECO:0007669"/>
    <property type="project" value="UniProtKB-ARBA"/>
</dbReference>